<gene>
    <name evidence="3" type="ORF">Cenrod_0251</name>
</gene>
<dbReference type="PATRIC" id="fig|946483.4.peg.250"/>
<dbReference type="Gene3D" id="6.20.350.10">
    <property type="match status" value="1"/>
</dbReference>
<dbReference type="KEGG" id="cbx:Cenrod_0251"/>
<keyword evidence="4" id="KW-1185">Reference proteome</keyword>
<feature type="domain" description="RCK N-terminal" evidence="2">
    <location>
        <begin position="105"/>
        <end position="190"/>
    </location>
</feature>
<keyword evidence="1" id="KW-1133">Transmembrane helix</keyword>
<accession>U5N7Z7</accession>
<dbReference type="AlphaFoldDB" id="U5N7Z7"/>
<evidence type="ECO:0000256" key="1">
    <source>
        <dbReference type="SAM" id="Phobius"/>
    </source>
</evidence>
<keyword evidence="1" id="KW-0812">Transmembrane</keyword>
<dbReference type="SUPFAM" id="SSF51735">
    <property type="entry name" value="NAD(P)-binding Rossmann-fold domains"/>
    <property type="match status" value="1"/>
</dbReference>
<protein>
    <recommendedName>
        <fullName evidence="2">RCK N-terminal domain-containing protein</fullName>
    </recommendedName>
</protein>
<evidence type="ECO:0000313" key="4">
    <source>
        <dbReference type="Proteomes" id="UP000017184"/>
    </source>
</evidence>
<dbReference type="Proteomes" id="UP000017184">
    <property type="component" value="Chromosome"/>
</dbReference>
<dbReference type="STRING" id="946483.Cenrod_0251"/>
<keyword evidence="1" id="KW-0472">Membrane</keyword>
<evidence type="ECO:0000259" key="2">
    <source>
        <dbReference type="Pfam" id="PF02254"/>
    </source>
</evidence>
<reference evidence="3 4" key="1">
    <citation type="journal article" date="2013" name="Genome Biol.">
        <title>Genomic analysis reveals key aspects of prokaryotic symbiosis in the phototrophic consortium "Chlorochromatium aggregatum".</title>
        <authorList>
            <person name="Liu Z."/>
            <person name="Muller J."/>
            <person name="Li T."/>
            <person name="Alvey R.M."/>
            <person name="Vogl K."/>
            <person name="Frigaard N.U."/>
            <person name="Rockwell N.C."/>
            <person name="Boyd E.S."/>
            <person name="Tomsho L.P."/>
            <person name="Schuster S.C."/>
            <person name="Henke P."/>
            <person name="Rohde M."/>
            <person name="Overmann J."/>
            <person name="Bryant D.A."/>
        </authorList>
    </citation>
    <scope>NUCLEOTIDE SEQUENCE [LARGE SCALE GENOMIC DNA]</scope>
    <source>
        <strain evidence="3">CR</strain>
    </source>
</reference>
<dbReference type="GO" id="GO:0006813">
    <property type="term" value="P:potassium ion transport"/>
    <property type="evidence" value="ECO:0007669"/>
    <property type="project" value="InterPro"/>
</dbReference>
<sequence length="635" mass="69859">MISKSWRWVLAVALVGCFGLGWLGHFIHCPAHSETCGRVGDSLYRTAQMLVIGLDLRDTVANGLLVWMRFLLPILTATSLVAAVFVALSSRLQWLSLRVAGADTILLGCGRKATGVASCLESNRRVLAIDIDITNRHADRLNARRSRTASLIQADATQHRVVCQLPLHRASTVYILTGDDHRNALVARQVISRIRAIRAAKPPIVVVGVTDPSLALLASTDPELQGIEQCQVFWFDWYAGAARALLEKYPPIGGHTGGCSIHIGFVGSGALLHALVLHAIQQCIGSEDDVPSITIFTDDTAALDRLFLQYPALRPDAQACNAYQGVTPIARIHHIPMAPGVADPAAIMAAECRHGPLHKIYVAVESDDLCLETAAHLRQTAEALDRRYAVVCCVQGARFGHRSEYEAIVLTNGSGSTPAGVEPRYAGIGFFHAVSDQISPGECYPGSDLDTLAKLIHLVYTRMGNLDWLWQSSPLDLHKAAEEAWEPIDTLDWSNRYAADHLFVKLRLLGFVLERIPRGDARMLASRGVDVSLLADLKTAVLARSEELQRLEHRRFCVERLLSGWLWARPTADRALVRERKARWLNATLVPYDALPAEERHKNQASIEAIPGIVRAVTALPVRISRERDREFAEV</sequence>
<feature type="transmembrane region" description="Helical" evidence="1">
    <location>
        <begin position="66"/>
        <end position="88"/>
    </location>
</feature>
<dbReference type="eggNOG" id="COG0569">
    <property type="taxonomic scope" value="Bacteria"/>
</dbReference>
<name>U5N7Z7_9BURK</name>
<dbReference type="EMBL" id="CP004885">
    <property type="protein sequence ID" value="AGX86378.1"/>
    <property type="molecule type" value="Genomic_DNA"/>
</dbReference>
<dbReference type="InterPro" id="IPR003148">
    <property type="entry name" value="RCK_N"/>
</dbReference>
<dbReference type="OrthoDB" id="227202at2"/>
<organism evidence="3 4">
    <name type="scientific">Candidatus Symbiobacter mobilis CR</name>
    <dbReference type="NCBI Taxonomy" id="946483"/>
    <lineage>
        <taxon>Bacteria</taxon>
        <taxon>Pseudomonadati</taxon>
        <taxon>Pseudomonadota</taxon>
        <taxon>Betaproteobacteria</taxon>
        <taxon>Burkholderiales</taxon>
        <taxon>Comamonadaceae</taxon>
    </lineage>
</organism>
<dbReference type="Gene3D" id="3.40.50.720">
    <property type="entry name" value="NAD(P)-binding Rossmann-like Domain"/>
    <property type="match status" value="1"/>
</dbReference>
<proteinExistence type="predicted"/>
<evidence type="ECO:0000313" key="3">
    <source>
        <dbReference type="EMBL" id="AGX86378.1"/>
    </source>
</evidence>
<dbReference type="InterPro" id="IPR036291">
    <property type="entry name" value="NAD(P)-bd_dom_sf"/>
</dbReference>
<dbReference type="HOGENOM" id="CLU_029337_0_0_4"/>
<dbReference type="Pfam" id="PF02254">
    <property type="entry name" value="TrkA_N"/>
    <property type="match status" value="1"/>
</dbReference>
<dbReference type="RefSeq" id="WP_022771201.1">
    <property type="nucleotide sequence ID" value="NC_022576.1"/>
</dbReference>